<keyword evidence="5" id="KW-0560">Oxidoreductase</keyword>
<dbReference type="Pfam" id="PF00175">
    <property type="entry name" value="NAD_binding_1"/>
    <property type="match status" value="1"/>
</dbReference>
<name>A0A2W2CLX5_9ACTN</name>
<organism evidence="8 9">
    <name type="scientific">Micromonospora endophytica</name>
    <dbReference type="NCBI Taxonomy" id="515350"/>
    <lineage>
        <taxon>Bacteria</taxon>
        <taxon>Bacillati</taxon>
        <taxon>Actinomycetota</taxon>
        <taxon>Actinomycetes</taxon>
        <taxon>Micromonosporales</taxon>
        <taxon>Micromonosporaceae</taxon>
        <taxon>Micromonospora</taxon>
    </lineage>
</organism>
<evidence type="ECO:0000313" key="8">
    <source>
        <dbReference type="EMBL" id="PZF92648.1"/>
    </source>
</evidence>
<dbReference type="PANTHER" id="PTHR47354:SF1">
    <property type="entry name" value="CARNITINE MONOOXYGENASE REDUCTASE SUBUNIT"/>
    <property type="match status" value="1"/>
</dbReference>
<reference evidence="8 9" key="1">
    <citation type="submission" date="2018-01" db="EMBL/GenBank/DDBJ databases">
        <title>Draft genome sequence of Jishengella endophytica.</title>
        <authorList>
            <person name="Sahin N."/>
            <person name="Ay H."/>
            <person name="Saygin H."/>
        </authorList>
    </citation>
    <scope>NUCLEOTIDE SEQUENCE [LARGE SCALE GENOMIC DNA]</scope>
    <source>
        <strain evidence="8 9">DSM 45430</strain>
    </source>
</reference>
<dbReference type="SUPFAM" id="SSF63380">
    <property type="entry name" value="Riboflavin synthase domain-like"/>
    <property type="match status" value="1"/>
</dbReference>
<dbReference type="Gene3D" id="3.10.20.30">
    <property type="match status" value="1"/>
</dbReference>
<dbReference type="Gene3D" id="2.40.30.10">
    <property type="entry name" value="Translation factors"/>
    <property type="match status" value="1"/>
</dbReference>
<dbReference type="InterPro" id="IPR050415">
    <property type="entry name" value="MRET"/>
</dbReference>
<dbReference type="PROSITE" id="PS51384">
    <property type="entry name" value="FAD_FR"/>
    <property type="match status" value="1"/>
</dbReference>
<dbReference type="GO" id="GO:0051537">
    <property type="term" value="F:2 iron, 2 sulfur cluster binding"/>
    <property type="evidence" value="ECO:0007669"/>
    <property type="project" value="UniProtKB-KW"/>
</dbReference>
<evidence type="ECO:0000256" key="6">
    <source>
        <dbReference type="ARBA" id="ARBA00023004"/>
    </source>
</evidence>
<dbReference type="InterPro" id="IPR017938">
    <property type="entry name" value="Riboflavin_synthase-like_b-brl"/>
</dbReference>
<keyword evidence="3" id="KW-0001">2Fe-2S</keyword>
<dbReference type="EMBL" id="POTX01000137">
    <property type="protein sequence ID" value="PZF92648.1"/>
    <property type="molecule type" value="Genomic_DNA"/>
</dbReference>
<dbReference type="CDD" id="cd00207">
    <property type="entry name" value="fer2"/>
    <property type="match status" value="1"/>
</dbReference>
<accession>A0A2W2CLX5</accession>
<gene>
    <name evidence="8" type="ORF">C1I93_19165</name>
</gene>
<dbReference type="InterPro" id="IPR039261">
    <property type="entry name" value="FNR_nucleotide-bd"/>
</dbReference>
<dbReference type="SUPFAM" id="SSF52343">
    <property type="entry name" value="Ferredoxin reductase-like, C-terminal NADP-linked domain"/>
    <property type="match status" value="1"/>
</dbReference>
<dbReference type="Pfam" id="PF00111">
    <property type="entry name" value="Fer2"/>
    <property type="match status" value="1"/>
</dbReference>
<evidence type="ECO:0000313" key="9">
    <source>
        <dbReference type="Proteomes" id="UP000248627"/>
    </source>
</evidence>
<keyword evidence="7" id="KW-0411">Iron-sulfur</keyword>
<keyword evidence="9" id="KW-1185">Reference proteome</keyword>
<dbReference type="PROSITE" id="PS00197">
    <property type="entry name" value="2FE2S_FER_1"/>
    <property type="match status" value="1"/>
</dbReference>
<protein>
    <submittedName>
        <fullName evidence="8">Oxidoreductase</fullName>
    </submittedName>
</protein>
<dbReference type="GO" id="GO:0046872">
    <property type="term" value="F:metal ion binding"/>
    <property type="evidence" value="ECO:0007669"/>
    <property type="project" value="UniProtKB-KW"/>
</dbReference>
<dbReference type="InterPro" id="IPR017927">
    <property type="entry name" value="FAD-bd_FR_type"/>
</dbReference>
<dbReference type="PANTHER" id="PTHR47354">
    <property type="entry name" value="NADH OXIDOREDUCTASE HCR"/>
    <property type="match status" value="1"/>
</dbReference>
<keyword evidence="2" id="KW-0285">Flavoprotein</keyword>
<dbReference type="InterPro" id="IPR012675">
    <property type="entry name" value="Beta-grasp_dom_sf"/>
</dbReference>
<dbReference type="OrthoDB" id="502624at2"/>
<comment type="cofactor">
    <cofactor evidence="1">
        <name>FAD</name>
        <dbReference type="ChEBI" id="CHEBI:57692"/>
    </cofactor>
</comment>
<keyword evidence="4" id="KW-0479">Metal-binding</keyword>
<dbReference type="GO" id="GO:0016491">
    <property type="term" value="F:oxidoreductase activity"/>
    <property type="evidence" value="ECO:0007669"/>
    <property type="project" value="UniProtKB-KW"/>
</dbReference>
<sequence length="318" mass="34177">MSVYDEGDGVLDLRVESMTVEAEGVLTLVLVDPDGGRLPEWTPGAHVDLWLPEVVRQYSLCGDPDDRSRYVVAVLQAPDSRGGSEYIHRLLRPGDRVEVGGPRNHFALRPAKEYLFIAGGIGITPILPMIREADRRGAPWRLVYGGRSRRSMAFLERLRGYGDRVLVWPEDEQGLLDLDTALAANDDGLAVYCCGPAGLIAAVESRCATWPTDAVNFERFTARDLSALSSAPVTVTCARSQLTLEVSAAESILDALEAAGVGVANACRDGVCGSCEVAVLAGTPDHRDSIRSGAELDDTTSLAVCVSRARTPELVLDI</sequence>
<keyword evidence="6" id="KW-0408">Iron</keyword>
<dbReference type="InterPro" id="IPR001041">
    <property type="entry name" value="2Fe-2S_ferredoxin-type"/>
</dbReference>
<dbReference type="Gene3D" id="3.40.50.80">
    <property type="entry name" value="Nucleotide-binding domain of ferredoxin-NADP reductase (FNR) module"/>
    <property type="match status" value="1"/>
</dbReference>
<comment type="caution">
    <text evidence="8">The sequence shown here is derived from an EMBL/GenBank/DDBJ whole genome shotgun (WGS) entry which is preliminary data.</text>
</comment>
<dbReference type="Proteomes" id="UP000248627">
    <property type="component" value="Unassembled WGS sequence"/>
</dbReference>
<dbReference type="CDD" id="cd06185">
    <property type="entry name" value="PDR_like"/>
    <property type="match status" value="1"/>
</dbReference>
<dbReference type="InterPro" id="IPR006058">
    <property type="entry name" value="2Fe2S_fd_BS"/>
</dbReference>
<dbReference type="SUPFAM" id="SSF54292">
    <property type="entry name" value="2Fe-2S ferredoxin-like"/>
    <property type="match status" value="1"/>
</dbReference>
<evidence type="ECO:0000256" key="3">
    <source>
        <dbReference type="ARBA" id="ARBA00022714"/>
    </source>
</evidence>
<dbReference type="AlphaFoldDB" id="A0A2W2CLX5"/>
<evidence type="ECO:0000256" key="7">
    <source>
        <dbReference type="ARBA" id="ARBA00023014"/>
    </source>
</evidence>
<dbReference type="PRINTS" id="PR00409">
    <property type="entry name" value="PHDIOXRDTASE"/>
</dbReference>
<dbReference type="RefSeq" id="WP_111244681.1">
    <property type="nucleotide sequence ID" value="NZ_AP023358.1"/>
</dbReference>
<proteinExistence type="predicted"/>
<dbReference type="InterPro" id="IPR001433">
    <property type="entry name" value="OxRdtase_FAD/NAD-bd"/>
</dbReference>
<evidence type="ECO:0000256" key="5">
    <source>
        <dbReference type="ARBA" id="ARBA00023002"/>
    </source>
</evidence>
<evidence type="ECO:0000256" key="1">
    <source>
        <dbReference type="ARBA" id="ARBA00001974"/>
    </source>
</evidence>
<dbReference type="PROSITE" id="PS51085">
    <property type="entry name" value="2FE2S_FER_2"/>
    <property type="match status" value="1"/>
</dbReference>
<evidence type="ECO:0000256" key="2">
    <source>
        <dbReference type="ARBA" id="ARBA00022630"/>
    </source>
</evidence>
<evidence type="ECO:0000256" key="4">
    <source>
        <dbReference type="ARBA" id="ARBA00022723"/>
    </source>
</evidence>
<dbReference type="InterPro" id="IPR036010">
    <property type="entry name" value="2Fe-2S_ferredoxin-like_sf"/>
</dbReference>